<sequence length="442" mass="48609">MQVSIETTQGLERKMTIAVPSERVETAINARLQEAAGSVNLKGFRKGKVPFKVIKSRFGKSVRQDVVGEMINQSYFDALTQESVKPAGQPSIEPGNLEEGADLTFTATFEVYPEVTLPDFSALEVSRLGADIGDADIEEMIETLRKQRQTWETVERAAADTDRVNIDYNGKLDGEEFQGGKAAGTDLVIGSERMIPGFEAGLIGKSAGDAFTLSLSFPDEYHNAELAGKAVEFDMVLNSVSEQVLPAVDEEFFKSFGVEEGGNEAFREEVANNMKRELKAASRNKLKAQVMDKLIEIVELDVPSALIAAEIQQLKAQALQQMGGGANLDPSMLPDELFTEQASRRVKLGLVLGEVMQTQNLKADPAKVRETIEELAATYESPEEVINWYYGNQEQLSAIESSVVEDQVFDYILDAAKVEDKTVSYQEVIKPEQRQSESADAE</sequence>
<evidence type="ECO:0000256" key="13">
    <source>
        <dbReference type="RuleBase" id="RU003914"/>
    </source>
</evidence>
<dbReference type="FunFam" id="3.10.50.40:FF:000001">
    <property type="entry name" value="Trigger factor"/>
    <property type="match status" value="1"/>
</dbReference>
<dbReference type="InterPro" id="IPR008880">
    <property type="entry name" value="Trigger_fac_C"/>
</dbReference>
<dbReference type="NCBIfam" id="TIGR00115">
    <property type="entry name" value="tig"/>
    <property type="match status" value="1"/>
</dbReference>
<dbReference type="GO" id="GO:0051083">
    <property type="term" value="P:'de novo' cotranslational protein folding"/>
    <property type="evidence" value="ECO:0007669"/>
    <property type="project" value="TreeGrafter"/>
</dbReference>
<dbReference type="PANTHER" id="PTHR30560">
    <property type="entry name" value="TRIGGER FACTOR CHAPERONE AND PEPTIDYL-PROLYL CIS/TRANS ISOMERASE"/>
    <property type="match status" value="1"/>
</dbReference>
<dbReference type="PROSITE" id="PS50059">
    <property type="entry name" value="FKBP_PPIASE"/>
    <property type="match status" value="1"/>
</dbReference>
<dbReference type="GO" id="GO:0003755">
    <property type="term" value="F:peptidyl-prolyl cis-trans isomerase activity"/>
    <property type="evidence" value="ECO:0007669"/>
    <property type="project" value="UniProtKB-UniRule"/>
</dbReference>
<dbReference type="PANTHER" id="PTHR30560:SF3">
    <property type="entry name" value="TRIGGER FACTOR-LIKE PROTEIN TIG, CHLOROPLASTIC"/>
    <property type="match status" value="1"/>
</dbReference>
<keyword evidence="9 11" id="KW-0131">Cell cycle</keyword>
<dbReference type="GO" id="GO:0005737">
    <property type="term" value="C:cytoplasm"/>
    <property type="evidence" value="ECO:0007669"/>
    <property type="project" value="UniProtKB-SubCell"/>
</dbReference>
<keyword evidence="5 11" id="KW-0132">Cell division</keyword>
<dbReference type="SUPFAM" id="SSF54534">
    <property type="entry name" value="FKBP-like"/>
    <property type="match status" value="1"/>
</dbReference>
<dbReference type="GO" id="GO:0043022">
    <property type="term" value="F:ribosome binding"/>
    <property type="evidence" value="ECO:0007669"/>
    <property type="project" value="TreeGrafter"/>
</dbReference>
<name>A0A0R2THG5_9GAMM</name>
<dbReference type="EMBL" id="LICD01000002">
    <property type="protein sequence ID" value="KRO84499.1"/>
    <property type="molecule type" value="Genomic_DNA"/>
</dbReference>
<evidence type="ECO:0000256" key="2">
    <source>
        <dbReference type="ARBA" id="ARBA00005464"/>
    </source>
</evidence>
<dbReference type="InterPro" id="IPR008881">
    <property type="entry name" value="Trigger_fac_ribosome-bd_bac"/>
</dbReference>
<comment type="domain">
    <text evidence="11">Consists of 3 domains; the N-terminus binds the ribosome, the middle domain has PPIase activity, while the C-terminus has intrinsic chaperone activity on its own.</text>
</comment>
<dbReference type="EC" id="5.2.1.8" evidence="3 11"/>
<organism evidence="15 16">
    <name type="scientific">OM182 bacterium BACL3 MAG-120619-bin3</name>
    <dbReference type="NCBI Taxonomy" id="1655593"/>
    <lineage>
        <taxon>Bacteria</taxon>
        <taxon>Pseudomonadati</taxon>
        <taxon>Pseudomonadota</taxon>
        <taxon>Gammaproteobacteria</taxon>
        <taxon>OMG group</taxon>
        <taxon>OM182 clade</taxon>
    </lineage>
</organism>
<evidence type="ECO:0000259" key="14">
    <source>
        <dbReference type="PROSITE" id="PS50059"/>
    </source>
</evidence>
<proteinExistence type="inferred from homology"/>
<dbReference type="AlphaFoldDB" id="A0A0R2THG5"/>
<dbReference type="Gene3D" id="3.30.70.1050">
    <property type="entry name" value="Trigger factor ribosome-binding domain"/>
    <property type="match status" value="1"/>
</dbReference>
<evidence type="ECO:0000256" key="5">
    <source>
        <dbReference type="ARBA" id="ARBA00022618"/>
    </source>
</evidence>
<dbReference type="Proteomes" id="UP000051242">
    <property type="component" value="Unassembled WGS sequence"/>
</dbReference>
<gene>
    <name evidence="11" type="primary">tig</name>
    <name evidence="15" type="ORF">ABR85_11255</name>
</gene>
<keyword evidence="6 11" id="KW-0697">Rotamase</keyword>
<dbReference type="InterPro" id="IPR036611">
    <property type="entry name" value="Trigger_fac_ribosome-bd_sf"/>
</dbReference>
<comment type="similarity">
    <text evidence="2 11 13">Belongs to the FKBP-type PPIase family. Tig subfamily.</text>
</comment>
<dbReference type="InterPro" id="IPR037041">
    <property type="entry name" value="Trigger_fac_C_sf"/>
</dbReference>
<reference evidence="15 16" key="1">
    <citation type="submission" date="2015-10" db="EMBL/GenBank/DDBJ databases">
        <title>Metagenome-Assembled Genomes uncover a global brackish microbiome.</title>
        <authorList>
            <person name="Hugerth L.W."/>
            <person name="Larsson J."/>
            <person name="Alneberg J."/>
            <person name="Lindh M.V."/>
            <person name="Legrand C."/>
            <person name="Pinhassi J."/>
            <person name="Andersson A.F."/>
        </authorList>
    </citation>
    <scope>NUCLEOTIDE SEQUENCE [LARGE SCALE GENOMIC DNA]</scope>
    <source>
        <strain evidence="15">BACL22 MAG-120619-bin3</strain>
    </source>
</reference>
<dbReference type="Pfam" id="PF05697">
    <property type="entry name" value="Trigger_N"/>
    <property type="match status" value="1"/>
</dbReference>
<comment type="catalytic activity">
    <reaction evidence="1 11 12">
        <text>[protein]-peptidylproline (omega=180) = [protein]-peptidylproline (omega=0)</text>
        <dbReference type="Rhea" id="RHEA:16237"/>
        <dbReference type="Rhea" id="RHEA-COMP:10747"/>
        <dbReference type="Rhea" id="RHEA-COMP:10748"/>
        <dbReference type="ChEBI" id="CHEBI:83833"/>
        <dbReference type="ChEBI" id="CHEBI:83834"/>
        <dbReference type="EC" id="5.2.1.8"/>
    </reaction>
</comment>
<evidence type="ECO:0000256" key="1">
    <source>
        <dbReference type="ARBA" id="ARBA00000971"/>
    </source>
</evidence>
<dbReference type="Gene3D" id="3.10.50.40">
    <property type="match status" value="1"/>
</dbReference>
<dbReference type="InterPro" id="IPR001179">
    <property type="entry name" value="PPIase_FKBP_dom"/>
</dbReference>
<accession>A0A0R2THG5</accession>
<dbReference type="GO" id="GO:0043335">
    <property type="term" value="P:protein unfolding"/>
    <property type="evidence" value="ECO:0007669"/>
    <property type="project" value="TreeGrafter"/>
</dbReference>
<evidence type="ECO:0000256" key="12">
    <source>
        <dbReference type="PROSITE-ProRule" id="PRU00277"/>
    </source>
</evidence>
<evidence type="ECO:0000313" key="16">
    <source>
        <dbReference type="Proteomes" id="UP000051242"/>
    </source>
</evidence>
<dbReference type="InterPro" id="IPR005215">
    <property type="entry name" value="Trig_fac"/>
</dbReference>
<dbReference type="Pfam" id="PF05698">
    <property type="entry name" value="Trigger_C"/>
    <property type="match status" value="1"/>
</dbReference>
<evidence type="ECO:0000256" key="7">
    <source>
        <dbReference type="ARBA" id="ARBA00023186"/>
    </source>
</evidence>
<evidence type="ECO:0000256" key="6">
    <source>
        <dbReference type="ARBA" id="ARBA00023110"/>
    </source>
</evidence>
<evidence type="ECO:0000313" key="15">
    <source>
        <dbReference type="EMBL" id="KRO84499.1"/>
    </source>
</evidence>
<feature type="domain" description="PPIase FKBP-type" evidence="14">
    <location>
        <begin position="161"/>
        <end position="221"/>
    </location>
</feature>
<evidence type="ECO:0000256" key="4">
    <source>
        <dbReference type="ARBA" id="ARBA00016902"/>
    </source>
</evidence>
<comment type="caution">
    <text evidence="15">The sequence shown here is derived from an EMBL/GenBank/DDBJ whole genome shotgun (WGS) entry which is preliminary data.</text>
</comment>
<keyword evidence="8 11" id="KW-0413">Isomerase</keyword>
<protein>
    <recommendedName>
        <fullName evidence="4 11">Trigger factor</fullName>
        <shortName evidence="11">TF</shortName>
        <ecNumber evidence="3 11">5.2.1.8</ecNumber>
    </recommendedName>
    <alternativeName>
        <fullName evidence="10 11">PPIase</fullName>
    </alternativeName>
</protein>
<dbReference type="PIRSF" id="PIRSF003095">
    <property type="entry name" value="Trigger_factor"/>
    <property type="match status" value="1"/>
</dbReference>
<evidence type="ECO:0000256" key="11">
    <source>
        <dbReference type="HAMAP-Rule" id="MF_00303"/>
    </source>
</evidence>
<dbReference type="InterPro" id="IPR027304">
    <property type="entry name" value="Trigger_fact/SurA_dom_sf"/>
</dbReference>
<evidence type="ECO:0000256" key="9">
    <source>
        <dbReference type="ARBA" id="ARBA00023306"/>
    </source>
</evidence>
<dbReference type="HAMAP" id="MF_00303">
    <property type="entry name" value="Trigger_factor_Tig"/>
    <property type="match status" value="1"/>
</dbReference>
<dbReference type="GO" id="GO:0044183">
    <property type="term" value="F:protein folding chaperone"/>
    <property type="evidence" value="ECO:0007669"/>
    <property type="project" value="TreeGrafter"/>
</dbReference>
<comment type="subcellular location">
    <subcellularLocation>
        <location evidence="11">Cytoplasm</location>
    </subcellularLocation>
    <text evidence="11">About half TF is bound to the ribosome near the polypeptide exit tunnel while the other half is free in the cytoplasm.</text>
</comment>
<evidence type="ECO:0000256" key="8">
    <source>
        <dbReference type="ARBA" id="ARBA00023235"/>
    </source>
</evidence>
<dbReference type="GO" id="GO:0051301">
    <property type="term" value="P:cell division"/>
    <property type="evidence" value="ECO:0007669"/>
    <property type="project" value="UniProtKB-KW"/>
</dbReference>
<dbReference type="GO" id="GO:0015031">
    <property type="term" value="P:protein transport"/>
    <property type="evidence" value="ECO:0007669"/>
    <property type="project" value="UniProtKB-UniRule"/>
</dbReference>
<dbReference type="SUPFAM" id="SSF102735">
    <property type="entry name" value="Trigger factor ribosome-binding domain"/>
    <property type="match status" value="1"/>
</dbReference>
<evidence type="ECO:0000256" key="3">
    <source>
        <dbReference type="ARBA" id="ARBA00013194"/>
    </source>
</evidence>
<keyword evidence="11" id="KW-0963">Cytoplasm</keyword>
<dbReference type="InterPro" id="IPR046357">
    <property type="entry name" value="PPIase_dom_sf"/>
</dbReference>
<comment type="function">
    <text evidence="11">Involved in protein export. Acts as a chaperone by maintaining the newly synthesized protein in an open conformation. Functions as a peptidyl-prolyl cis-trans isomerase.</text>
</comment>
<keyword evidence="7 11" id="KW-0143">Chaperone</keyword>
<dbReference type="Pfam" id="PF00254">
    <property type="entry name" value="FKBP_C"/>
    <property type="match status" value="1"/>
</dbReference>
<evidence type="ECO:0000256" key="10">
    <source>
        <dbReference type="ARBA" id="ARBA00029986"/>
    </source>
</evidence>
<dbReference type="SUPFAM" id="SSF109998">
    <property type="entry name" value="Triger factor/SurA peptide-binding domain-like"/>
    <property type="match status" value="1"/>
</dbReference>
<dbReference type="Gene3D" id="1.10.3120.10">
    <property type="entry name" value="Trigger factor, C-terminal domain"/>
    <property type="match status" value="1"/>
</dbReference>